<dbReference type="GeneID" id="19945580"/>
<keyword evidence="3" id="KW-1185">Reference proteome</keyword>
<feature type="transmembrane region" description="Helical" evidence="1">
    <location>
        <begin position="95"/>
        <end position="116"/>
    </location>
</feature>
<proteinExistence type="predicted"/>
<evidence type="ECO:0000313" key="2">
    <source>
        <dbReference type="EMBL" id="EQC37829.1"/>
    </source>
</evidence>
<keyword evidence="1" id="KW-0812">Transmembrane</keyword>
<organism evidence="2 3">
    <name type="scientific">Saprolegnia diclina (strain VS20)</name>
    <dbReference type="NCBI Taxonomy" id="1156394"/>
    <lineage>
        <taxon>Eukaryota</taxon>
        <taxon>Sar</taxon>
        <taxon>Stramenopiles</taxon>
        <taxon>Oomycota</taxon>
        <taxon>Saprolegniomycetes</taxon>
        <taxon>Saprolegniales</taxon>
        <taxon>Saprolegniaceae</taxon>
        <taxon>Saprolegnia</taxon>
    </lineage>
</organism>
<feature type="transmembrane region" description="Helical" evidence="1">
    <location>
        <begin position="60"/>
        <end position="83"/>
    </location>
</feature>
<reference evidence="2 3" key="1">
    <citation type="submission" date="2012-04" db="EMBL/GenBank/DDBJ databases">
        <title>The Genome Sequence of Saprolegnia declina VS20.</title>
        <authorList>
            <consortium name="The Broad Institute Genome Sequencing Platform"/>
            <person name="Russ C."/>
            <person name="Nusbaum C."/>
            <person name="Tyler B."/>
            <person name="van West P."/>
            <person name="Dieguez-Uribeondo J."/>
            <person name="de Bruijn I."/>
            <person name="Tripathy S."/>
            <person name="Jiang R."/>
            <person name="Young S.K."/>
            <person name="Zeng Q."/>
            <person name="Gargeya S."/>
            <person name="Fitzgerald M."/>
            <person name="Haas B."/>
            <person name="Abouelleil A."/>
            <person name="Alvarado L."/>
            <person name="Arachchi H.M."/>
            <person name="Berlin A."/>
            <person name="Chapman S.B."/>
            <person name="Goldberg J."/>
            <person name="Griggs A."/>
            <person name="Gujja S."/>
            <person name="Hansen M."/>
            <person name="Howarth C."/>
            <person name="Imamovic A."/>
            <person name="Larimer J."/>
            <person name="McCowen C."/>
            <person name="Montmayeur A."/>
            <person name="Murphy C."/>
            <person name="Neiman D."/>
            <person name="Pearson M."/>
            <person name="Priest M."/>
            <person name="Roberts A."/>
            <person name="Saif S."/>
            <person name="Shea T."/>
            <person name="Sisk P."/>
            <person name="Sykes S."/>
            <person name="Wortman J."/>
            <person name="Nusbaum C."/>
            <person name="Birren B."/>
        </authorList>
    </citation>
    <scope>NUCLEOTIDE SEQUENCE [LARGE SCALE GENOMIC DNA]</scope>
    <source>
        <strain evidence="2 3">VS20</strain>
    </source>
</reference>
<evidence type="ECO:0000313" key="3">
    <source>
        <dbReference type="Proteomes" id="UP000030762"/>
    </source>
</evidence>
<name>T0QIJ3_SAPDV</name>
<dbReference type="OMA" id="HAAPIVW"/>
<keyword evidence="1" id="KW-1133">Transmembrane helix</keyword>
<dbReference type="EMBL" id="JH767143">
    <property type="protein sequence ID" value="EQC37829.1"/>
    <property type="molecule type" value="Genomic_DNA"/>
</dbReference>
<dbReference type="Proteomes" id="UP000030762">
    <property type="component" value="Unassembled WGS sequence"/>
</dbReference>
<dbReference type="AlphaFoldDB" id="T0QIJ3"/>
<protein>
    <submittedName>
        <fullName evidence="2">Uncharacterized protein</fullName>
    </submittedName>
</protein>
<dbReference type="OrthoDB" id="69046at2759"/>
<feature type="transmembrane region" description="Helical" evidence="1">
    <location>
        <begin position="21"/>
        <end position="40"/>
    </location>
</feature>
<evidence type="ECO:0000256" key="1">
    <source>
        <dbReference type="SAM" id="Phobius"/>
    </source>
</evidence>
<dbReference type="VEuPathDB" id="FungiDB:SDRG_04853"/>
<sequence>MIVRAADDAAEPAELGRHAAPIVWVVATLCGVVLCMLDLASLLGASGSTSSFGLFSLAKLAVSIDAMGANLLTGYLFVCFWMLARDGYTRPCAMWCVAQLLLGNLILCLYVVRALYATNGDWSAFWCGPRTRPTTEDKVHRCL</sequence>
<gene>
    <name evidence="2" type="ORF">SDRG_04853</name>
</gene>
<keyword evidence="1" id="KW-0472">Membrane</keyword>
<dbReference type="RefSeq" id="XP_008608762.1">
    <property type="nucleotide sequence ID" value="XM_008610540.1"/>
</dbReference>
<dbReference type="InParanoid" id="T0QIJ3"/>
<accession>T0QIJ3</accession>